<comment type="caution">
    <text evidence="2">The sequence shown here is derived from an EMBL/GenBank/DDBJ whole genome shotgun (WGS) entry which is preliminary data.</text>
</comment>
<dbReference type="Proteomes" id="UP001604277">
    <property type="component" value="Unassembled WGS sequence"/>
</dbReference>
<keyword evidence="3" id="KW-1185">Reference proteome</keyword>
<protein>
    <submittedName>
        <fullName evidence="2">Uncharacterized protein</fullName>
    </submittedName>
</protein>
<evidence type="ECO:0000313" key="2">
    <source>
        <dbReference type="EMBL" id="KAL2553388.1"/>
    </source>
</evidence>
<gene>
    <name evidence="2" type="ORF">Fot_07007</name>
</gene>
<organism evidence="2 3">
    <name type="scientific">Forsythia ovata</name>
    <dbReference type="NCBI Taxonomy" id="205694"/>
    <lineage>
        <taxon>Eukaryota</taxon>
        <taxon>Viridiplantae</taxon>
        <taxon>Streptophyta</taxon>
        <taxon>Embryophyta</taxon>
        <taxon>Tracheophyta</taxon>
        <taxon>Spermatophyta</taxon>
        <taxon>Magnoliopsida</taxon>
        <taxon>eudicotyledons</taxon>
        <taxon>Gunneridae</taxon>
        <taxon>Pentapetalae</taxon>
        <taxon>asterids</taxon>
        <taxon>lamiids</taxon>
        <taxon>Lamiales</taxon>
        <taxon>Oleaceae</taxon>
        <taxon>Forsythieae</taxon>
        <taxon>Forsythia</taxon>
    </lineage>
</organism>
<name>A0ABD1WXG5_9LAMI</name>
<reference evidence="3" key="1">
    <citation type="submission" date="2024-07" db="EMBL/GenBank/DDBJ databases">
        <title>Two chromosome-level genome assemblies of Korean endemic species Abeliophyllum distichum and Forsythia ovata (Oleaceae).</title>
        <authorList>
            <person name="Jang H."/>
        </authorList>
    </citation>
    <scope>NUCLEOTIDE SEQUENCE [LARGE SCALE GENOMIC DNA]</scope>
</reference>
<feature type="compositionally biased region" description="Basic and acidic residues" evidence="1">
    <location>
        <begin position="88"/>
        <end position="107"/>
    </location>
</feature>
<evidence type="ECO:0000256" key="1">
    <source>
        <dbReference type="SAM" id="MobiDB-lite"/>
    </source>
</evidence>
<feature type="region of interest" description="Disordered" evidence="1">
    <location>
        <begin position="21"/>
        <end position="41"/>
    </location>
</feature>
<feature type="compositionally biased region" description="Basic and acidic residues" evidence="1">
    <location>
        <begin position="26"/>
        <end position="36"/>
    </location>
</feature>
<dbReference type="EMBL" id="JBFOLJ010000002">
    <property type="protein sequence ID" value="KAL2553388.1"/>
    <property type="molecule type" value="Genomic_DNA"/>
</dbReference>
<sequence>MKNKAFEDQYKYDIIFMNDPAHSINKGKEPETDKGKAVAHNTETPHLLQGQIFPTTVKMMPFEPPDVLTSNKMQNEEHVSSTGIMVTKKNDRISPSFKEKNKGSRGK</sequence>
<accession>A0ABD1WXG5</accession>
<evidence type="ECO:0000313" key="3">
    <source>
        <dbReference type="Proteomes" id="UP001604277"/>
    </source>
</evidence>
<dbReference type="AlphaFoldDB" id="A0ABD1WXG5"/>
<proteinExistence type="predicted"/>
<feature type="region of interest" description="Disordered" evidence="1">
    <location>
        <begin position="63"/>
        <end position="107"/>
    </location>
</feature>